<keyword evidence="3" id="KW-1185">Reference proteome</keyword>
<evidence type="ECO:0000256" key="1">
    <source>
        <dbReference type="SAM" id="MobiDB-lite"/>
    </source>
</evidence>
<evidence type="ECO:0000313" key="3">
    <source>
        <dbReference type="Proteomes" id="UP000270094"/>
    </source>
</evidence>
<gene>
    <name evidence="2" type="ORF">SVUK_LOCUS13100</name>
</gene>
<dbReference type="AlphaFoldDB" id="A0A3P7LFH2"/>
<dbReference type="EMBL" id="UYYB01101007">
    <property type="protein sequence ID" value="VDM78102.1"/>
    <property type="molecule type" value="Genomic_DNA"/>
</dbReference>
<feature type="compositionally biased region" description="Basic and acidic residues" evidence="1">
    <location>
        <begin position="44"/>
        <end position="56"/>
    </location>
</feature>
<sequence length="82" mass="9902">MKKNPSLSPKKRPWQQMRAHQRREDHLKESNKKRSFCGDTEQEPITKRMTSEAYREDDTQKTFYAMIDATDSQNKRQQRLDD</sequence>
<proteinExistence type="predicted"/>
<feature type="region of interest" description="Disordered" evidence="1">
    <location>
        <begin position="1"/>
        <end position="56"/>
    </location>
</feature>
<accession>A0A3P7LFH2</accession>
<evidence type="ECO:0000313" key="2">
    <source>
        <dbReference type="EMBL" id="VDM78102.1"/>
    </source>
</evidence>
<feature type="compositionally biased region" description="Basic and acidic residues" evidence="1">
    <location>
        <begin position="22"/>
        <end position="32"/>
    </location>
</feature>
<reference evidence="2 3" key="1">
    <citation type="submission" date="2018-11" db="EMBL/GenBank/DDBJ databases">
        <authorList>
            <consortium name="Pathogen Informatics"/>
        </authorList>
    </citation>
    <scope>NUCLEOTIDE SEQUENCE [LARGE SCALE GENOMIC DNA]</scope>
</reference>
<dbReference type="Proteomes" id="UP000270094">
    <property type="component" value="Unassembled WGS sequence"/>
</dbReference>
<protein>
    <submittedName>
        <fullName evidence="2">Uncharacterized protein</fullName>
    </submittedName>
</protein>
<organism evidence="2 3">
    <name type="scientific">Strongylus vulgaris</name>
    <name type="common">Blood worm</name>
    <dbReference type="NCBI Taxonomy" id="40348"/>
    <lineage>
        <taxon>Eukaryota</taxon>
        <taxon>Metazoa</taxon>
        <taxon>Ecdysozoa</taxon>
        <taxon>Nematoda</taxon>
        <taxon>Chromadorea</taxon>
        <taxon>Rhabditida</taxon>
        <taxon>Rhabditina</taxon>
        <taxon>Rhabditomorpha</taxon>
        <taxon>Strongyloidea</taxon>
        <taxon>Strongylidae</taxon>
        <taxon>Strongylus</taxon>
    </lineage>
</organism>
<feature type="compositionally biased region" description="Basic residues" evidence="1">
    <location>
        <begin position="1"/>
        <end position="13"/>
    </location>
</feature>
<name>A0A3P7LFH2_STRVU</name>